<dbReference type="REBASE" id="208156">
    <property type="entry name" value="Tte7101ORF73390P"/>
</dbReference>
<accession>A0A1Z4NC82</accession>
<keyword evidence="1" id="KW-0614">Plasmid</keyword>
<organism evidence="1 2">
    <name type="scientific">Tolypothrix tenuis PCC 7101</name>
    <dbReference type="NCBI Taxonomy" id="231146"/>
    <lineage>
        <taxon>Bacteria</taxon>
        <taxon>Bacillati</taxon>
        <taxon>Cyanobacteriota</taxon>
        <taxon>Cyanophyceae</taxon>
        <taxon>Nostocales</taxon>
        <taxon>Tolypothrichaceae</taxon>
        <taxon>Tolypothrix</taxon>
    </lineage>
</organism>
<evidence type="ECO:0000313" key="1">
    <source>
        <dbReference type="EMBL" id="BAZ03327.1"/>
    </source>
</evidence>
<dbReference type="RefSeq" id="WP_096585640.1">
    <property type="nucleotide sequence ID" value="NZ_CAWNJS010000005.1"/>
</dbReference>
<dbReference type="EMBL" id="AP018252">
    <property type="protein sequence ID" value="BAZ03327.1"/>
    <property type="molecule type" value="Genomic_DNA"/>
</dbReference>
<sequence length="286" mass="32550">MTPLSNLHGRVLEYLITEVIIRTHPGVNLTVRANNAQLRDASKLTDLKPPLLNELRQAANALLQMWLNPQFQLSQQPSITVDRLPDQNQNDVTDIRLTSKAWTVNLSLKHNHTALRHQRPGTTPVHCGYAKNDPQMQQFRQQYRATTQEFMQYIGQAKLFAELPPALIEQHLYTPVCHLVSQFINSHASICATKLFQYLVGDVNYYKIIVDTNAQTLTIQQFAQIQMPTNVIATVNRQYVNLIFDNGWEISMRLHTASSQIKNSPSLKFDTKALKNPLPATIIPYA</sequence>
<dbReference type="Proteomes" id="UP000218785">
    <property type="component" value="Plasmid plasmid4"/>
</dbReference>
<proteinExistence type="predicted"/>
<geneLocation type="plasmid" evidence="2">
    <name>Plasmid4 dna</name>
</geneLocation>
<dbReference type="KEGG" id="ttq:NIES37_73400"/>
<dbReference type="Pfam" id="PF09556">
    <property type="entry name" value="RE_HaeIII"/>
    <property type="match status" value="1"/>
</dbReference>
<reference evidence="1 2" key="1">
    <citation type="submission" date="2017-06" db="EMBL/GenBank/DDBJ databases">
        <title>Genome sequencing of cyanobaciteial culture collection at National Institute for Environmental Studies (NIES).</title>
        <authorList>
            <person name="Hirose Y."/>
            <person name="Shimura Y."/>
            <person name="Fujisawa T."/>
            <person name="Nakamura Y."/>
            <person name="Kawachi M."/>
        </authorList>
    </citation>
    <scope>NUCLEOTIDE SEQUENCE [LARGE SCALE GENOMIC DNA]</scope>
    <source>
        <strain evidence="1 2">NIES-37</strain>
        <plasmid evidence="2">Plasmid4 dna</plasmid>
    </source>
</reference>
<name>A0A1Z4NC82_9CYAN</name>
<evidence type="ECO:0000313" key="2">
    <source>
        <dbReference type="Proteomes" id="UP000218785"/>
    </source>
</evidence>
<protein>
    <submittedName>
        <fullName evidence="1">Uncharacterized protein</fullName>
    </submittedName>
</protein>
<dbReference type="InterPro" id="IPR019059">
    <property type="entry name" value="Restrct_endonuc_II_HaeIII"/>
</dbReference>
<dbReference type="AlphaFoldDB" id="A0A1Z4NC82"/>
<keyword evidence="2" id="KW-1185">Reference proteome</keyword>
<gene>
    <name evidence="1" type="ORF">NIES37_73400</name>
</gene>